<accession>A0ABU3GE74</accession>
<organism evidence="1 2">
    <name type="scientific">Microbacterium gawkjiense</name>
    <dbReference type="NCBI Taxonomy" id="3067309"/>
    <lineage>
        <taxon>Bacteria</taxon>
        <taxon>Bacillati</taxon>
        <taxon>Actinomycetota</taxon>
        <taxon>Actinomycetes</taxon>
        <taxon>Micrococcales</taxon>
        <taxon>Microbacteriaceae</taxon>
        <taxon>Microbacterium</taxon>
    </lineage>
</organism>
<comment type="caution">
    <text evidence="1">The sequence shown here is derived from an EMBL/GenBank/DDBJ whole genome shotgun (WGS) entry which is preliminary data.</text>
</comment>
<keyword evidence="2" id="KW-1185">Reference proteome</keyword>
<dbReference type="EMBL" id="JAUZVV010000003">
    <property type="protein sequence ID" value="MDT3318113.1"/>
    <property type="molecule type" value="Genomic_DNA"/>
</dbReference>
<proteinExistence type="predicted"/>
<gene>
    <name evidence="1" type="ORF">Q9S71_14895</name>
</gene>
<evidence type="ECO:0000313" key="2">
    <source>
        <dbReference type="Proteomes" id="UP001251849"/>
    </source>
</evidence>
<dbReference type="Proteomes" id="UP001251849">
    <property type="component" value="Unassembled WGS sequence"/>
</dbReference>
<dbReference type="RefSeq" id="WP_311863432.1">
    <property type="nucleotide sequence ID" value="NZ_JAUZVV010000003.1"/>
</dbReference>
<sequence length="89" mass="10245">MTHTATATEVTLWLVDETPARMYYAGQRWTITDTPTRLRGSVWSIDPDDVGGRRGLFGWRFQATNETRESIVFDVYGGAGEWHVHRSWN</sequence>
<protein>
    <submittedName>
        <fullName evidence="1">Uncharacterized protein</fullName>
    </submittedName>
</protein>
<name>A0ABU3GE74_9MICO</name>
<reference evidence="1 2" key="1">
    <citation type="submission" date="2023-08" db="EMBL/GenBank/DDBJ databases">
        <title>Microbacterium aquilitoris sp. nov. and Microbacterium gwkjibeachense sp. nov., isolated from beach.</title>
        <authorList>
            <person name="Lee S.D."/>
            <person name="Yang H."/>
            <person name="Kim I."/>
        </authorList>
    </citation>
    <scope>NUCLEOTIDE SEQUENCE [LARGE SCALE GENOMIC DNA]</scope>
    <source>
        <strain evidence="1 2">KSW4-11</strain>
    </source>
</reference>
<evidence type="ECO:0000313" key="1">
    <source>
        <dbReference type="EMBL" id="MDT3318113.1"/>
    </source>
</evidence>